<dbReference type="CDD" id="cd01822">
    <property type="entry name" value="Lysophospholipase_L1_like"/>
    <property type="match status" value="1"/>
</dbReference>
<reference evidence="2 3" key="1">
    <citation type="submission" date="2023-08" db="EMBL/GenBank/DDBJ databases">
        <title>Oxalobacteraceae gen .nov., isolated from river sludge outside the plant.</title>
        <authorList>
            <person name="Zhao S.Y."/>
        </authorList>
    </citation>
    <scope>NUCLEOTIDE SEQUENCE [LARGE SCALE GENOMIC DNA]</scope>
    <source>
        <strain evidence="2 3">R-40</strain>
    </source>
</reference>
<dbReference type="Gene3D" id="3.40.50.1110">
    <property type="entry name" value="SGNH hydrolase"/>
    <property type="match status" value="1"/>
</dbReference>
<evidence type="ECO:0000313" key="3">
    <source>
        <dbReference type="Proteomes" id="UP001225596"/>
    </source>
</evidence>
<dbReference type="RefSeq" id="WP_338436517.1">
    <property type="nucleotide sequence ID" value="NZ_JAUYVH010000004.1"/>
</dbReference>
<accession>A0ABU1BR71</accession>
<evidence type="ECO:0000259" key="1">
    <source>
        <dbReference type="Pfam" id="PF13472"/>
    </source>
</evidence>
<dbReference type="InterPro" id="IPR051532">
    <property type="entry name" value="Ester_Hydrolysis_Enzymes"/>
</dbReference>
<dbReference type="InterPro" id="IPR036514">
    <property type="entry name" value="SGNH_hydro_sf"/>
</dbReference>
<gene>
    <name evidence="2" type="ORF">Q8A64_09180</name>
</gene>
<dbReference type="InterPro" id="IPR013830">
    <property type="entry name" value="SGNH_hydro"/>
</dbReference>
<name>A0ABU1BR71_9BURK</name>
<dbReference type="Pfam" id="PF13472">
    <property type="entry name" value="Lipase_GDSL_2"/>
    <property type="match status" value="1"/>
</dbReference>
<dbReference type="SUPFAM" id="SSF52266">
    <property type="entry name" value="SGNH hydrolase"/>
    <property type="match status" value="1"/>
</dbReference>
<dbReference type="EMBL" id="JAUYVH010000004">
    <property type="protein sequence ID" value="MDQ9170584.1"/>
    <property type="molecule type" value="Genomic_DNA"/>
</dbReference>
<protein>
    <submittedName>
        <fullName evidence="2">Arylesterase</fullName>
    </submittedName>
</protein>
<dbReference type="PANTHER" id="PTHR30383:SF24">
    <property type="entry name" value="THIOESTERASE 1_PROTEASE 1_LYSOPHOSPHOLIPASE L1"/>
    <property type="match status" value="1"/>
</dbReference>
<dbReference type="Proteomes" id="UP001225596">
    <property type="component" value="Unassembled WGS sequence"/>
</dbReference>
<evidence type="ECO:0000313" key="2">
    <source>
        <dbReference type="EMBL" id="MDQ9170584.1"/>
    </source>
</evidence>
<sequence length="220" mass="24146">MQKVFKKLSLVRETAGTPFRALLFIVLTIYASAAYSASKTILVLGDSLSAEYGLVRGTGWVPLLIEKLKAEKIDANVVNASISGETTSGGKSRLPQLLEKHNPNVVVIELGANDGLRGLSIASTEKNLRDMIDVAKKAGARVLLAGMQIPPNYGADYTQRFAAMYPKLSREMKVSLVPFLMENFAHQPAMFQPDRIHPTSEAQPIMLNNVWPRLKPLLTK</sequence>
<dbReference type="PANTHER" id="PTHR30383">
    <property type="entry name" value="THIOESTERASE 1/PROTEASE 1/LYSOPHOSPHOLIPASE L1"/>
    <property type="match status" value="1"/>
</dbReference>
<keyword evidence="3" id="KW-1185">Reference proteome</keyword>
<comment type="caution">
    <text evidence="2">The sequence shown here is derived from an EMBL/GenBank/DDBJ whole genome shotgun (WGS) entry which is preliminary data.</text>
</comment>
<proteinExistence type="predicted"/>
<organism evidence="2 3">
    <name type="scientific">Keguizhuia sedimenti</name>
    <dbReference type="NCBI Taxonomy" id="3064264"/>
    <lineage>
        <taxon>Bacteria</taxon>
        <taxon>Pseudomonadati</taxon>
        <taxon>Pseudomonadota</taxon>
        <taxon>Betaproteobacteria</taxon>
        <taxon>Burkholderiales</taxon>
        <taxon>Oxalobacteraceae</taxon>
        <taxon>Keguizhuia</taxon>
    </lineage>
</organism>
<feature type="domain" description="SGNH hydrolase-type esterase" evidence="1">
    <location>
        <begin position="43"/>
        <end position="201"/>
    </location>
</feature>